<name>A0A920CMS6_9BACL</name>
<evidence type="ECO:0000313" key="3">
    <source>
        <dbReference type="Proteomes" id="UP000682811"/>
    </source>
</evidence>
<keyword evidence="1" id="KW-0472">Membrane</keyword>
<keyword evidence="1" id="KW-0812">Transmembrane</keyword>
<feature type="transmembrane region" description="Helical" evidence="1">
    <location>
        <begin position="65"/>
        <end position="88"/>
    </location>
</feature>
<proteinExistence type="predicted"/>
<keyword evidence="1" id="KW-1133">Transmembrane helix</keyword>
<feature type="transmembrane region" description="Helical" evidence="1">
    <location>
        <begin position="108"/>
        <end position="128"/>
    </location>
</feature>
<reference evidence="2 3" key="1">
    <citation type="submission" date="2021-03" db="EMBL/GenBank/DDBJ databases">
        <title>Antimicrobial resistance genes in bacteria isolated from Japanese honey, and their potential for conferring macrolide and lincosamide resistance in the American foulbrood pathogen Paenibacillus larvae.</title>
        <authorList>
            <person name="Okamoto M."/>
            <person name="Kumagai M."/>
            <person name="Kanamori H."/>
            <person name="Takamatsu D."/>
        </authorList>
    </citation>
    <scope>NUCLEOTIDE SEQUENCE [LARGE SCALE GENOMIC DNA]</scope>
    <source>
        <strain evidence="2 3">J34TS1</strain>
    </source>
</reference>
<dbReference type="Proteomes" id="UP000682811">
    <property type="component" value="Unassembled WGS sequence"/>
</dbReference>
<keyword evidence="3" id="KW-1185">Reference proteome</keyword>
<evidence type="ECO:0000256" key="1">
    <source>
        <dbReference type="SAM" id="Phobius"/>
    </source>
</evidence>
<protein>
    <submittedName>
        <fullName evidence="2">Uncharacterized protein</fullName>
    </submittedName>
</protein>
<gene>
    <name evidence="2" type="ORF">J34TS1_14260</name>
</gene>
<comment type="caution">
    <text evidence="2">The sequence shown here is derived from an EMBL/GenBank/DDBJ whole genome shotgun (WGS) entry which is preliminary data.</text>
</comment>
<dbReference type="EMBL" id="BORT01000004">
    <property type="protein sequence ID" value="GIO46661.1"/>
    <property type="molecule type" value="Genomic_DNA"/>
</dbReference>
<sequence length="143" mass="16510">MFVSGIIDVSLGMLFLQDPYTFSVLKYQCMSFLGSWILFSGLIPLGIILALGVRSTVRLGILSVLIPLLELPLTALFPKYALINPWLLPYLYFSFPYNYPTHFLWERGLWISVTLIAASLFFSWYLYVARDPKTDSYRYSLEE</sequence>
<feature type="transmembrane region" description="Helical" evidence="1">
    <location>
        <begin position="33"/>
        <end position="53"/>
    </location>
</feature>
<accession>A0A920CMS6</accession>
<organism evidence="2 3">
    <name type="scientific">Paenibacillus azoreducens</name>
    <dbReference type="NCBI Taxonomy" id="116718"/>
    <lineage>
        <taxon>Bacteria</taxon>
        <taxon>Bacillati</taxon>
        <taxon>Bacillota</taxon>
        <taxon>Bacilli</taxon>
        <taxon>Bacillales</taxon>
        <taxon>Paenibacillaceae</taxon>
        <taxon>Paenibacillus</taxon>
    </lineage>
</organism>
<evidence type="ECO:0000313" key="2">
    <source>
        <dbReference type="EMBL" id="GIO46661.1"/>
    </source>
</evidence>
<dbReference type="AlphaFoldDB" id="A0A920CMS6"/>